<keyword evidence="2" id="KW-1185">Reference proteome</keyword>
<evidence type="ECO:0000313" key="2">
    <source>
        <dbReference type="Proteomes" id="UP000015105"/>
    </source>
</evidence>
<dbReference type="Gramene" id="AET1Gv20344700.5">
    <property type="protein sequence ID" value="AET1Gv20344700.5"/>
    <property type="gene ID" value="AET1Gv20344700"/>
</dbReference>
<organism evidence="1 2">
    <name type="scientific">Aegilops tauschii subsp. strangulata</name>
    <name type="common">Goatgrass</name>
    <dbReference type="NCBI Taxonomy" id="200361"/>
    <lineage>
        <taxon>Eukaryota</taxon>
        <taxon>Viridiplantae</taxon>
        <taxon>Streptophyta</taxon>
        <taxon>Embryophyta</taxon>
        <taxon>Tracheophyta</taxon>
        <taxon>Spermatophyta</taxon>
        <taxon>Magnoliopsida</taxon>
        <taxon>Liliopsida</taxon>
        <taxon>Poales</taxon>
        <taxon>Poaceae</taxon>
        <taxon>BOP clade</taxon>
        <taxon>Pooideae</taxon>
        <taxon>Triticodae</taxon>
        <taxon>Triticeae</taxon>
        <taxon>Triticinae</taxon>
        <taxon>Aegilops</taxon>
    </lineage>
</organism>
<name>A0A452Y9L0_AEGTS</name>
<protein>
    <submittedName>
        <fullName evidence="1">Uncharacterized protein</fullName>
    </submittedName>
</protein>
<proteinExistence type="predicted"/>
<dbReference type="Proteomes" id="UP000015105">
    <property type="component" value="Chromosome 1D"/>
</dbReference>
<reference evidence="1" key="3">
    <citation type="journal article" date="2017" name="Nature">
        <title>Genome sequence of the progenitor of the wheat D genome Aegilops tauschii.</title>
        <authorList>
            <person name="Luo M.C."/>
            <person name="Gu Y.Q."/>
            <person name="Puiu D."/>
            <person name="Wang H."/>
            <person name="Twardziok S.O."/>
            <person name="Deal K.R."/>
            <person name="Huo N."/>
            <person name="Zhu T."/>
            <person name="Wang L."/>
            <person name="Wang Y."/>
            <person name="McGuire P.E."/>
            <person name="Liu S."/>
            <person name="Long H."/>
            <person name="Ramasamy R.K."/>
            <person name="Rodriguez J.C."/>
            <person name="Van S.L."/>
            <person name="Yuan L."/>
            <person name="Wang Z."/>
            <person name="Xia Z."/>
            <person name="Xiao L."/>
            <person name="Anderson O.D."/>
            <person name="Ouyang S."/>
            <person name="Liang Y."/>
            <person name="Zimin A.V."/>
            <person name="Pertea G."/>
            <person name="Qi P."/>
            <person name="Bennetzen J.L."/>
            <person name="Dai X."/>
            <person name="Dawson M.W."/>
            <person name="Muller H.G."/>
            <person name="Kugler K."/>
            <person name="Rivarola-Duarte L."/>
            <person name="Spannagl M."/>
            <person name="Mayer K.F.X."/>
            <person name="Lu F.H."/>
            <person name="Bevan M.W."/>
            <person name="Leroy P."/>
            <person name="Li P."/>
            <person name="You F.M."/>
            <person name="Sun Q."/>
            <person name="Liu Z."/>
            <person name="Lyons E."/>
            <person name="Wicker T."/>
            <person name="Salzberg S.L."/>
            <person name="Devos K.M."/>
            <person name="Dvorak J."/>
        </authorList>
    </citation>
    <scope>NUCLEOTIDE SEQUENCE [LARGE SCALE GENOMIC DNA]</scope>
    <source>
        <strain evidence="1">cv. AL8/78</strain>
    </source>
</reference>
<reference evidence="1" key="4">
    <citation type="submission" date="2019-03" db="UniProtKB">
        <authorList>
            <consortium name="EnsemblPlants"/>
        </authorList>
    </citation>
    <scope>IDENTIFICATION</scope>
</reference>
<accession>A0A452Y9L0</accession>
<sequence>AQGIGFHCLACPLDDLEASQWVRFLGRLPVGYLPDR</sequence>
<reference evidence="2" key="2">
    <citation type="journal article" date="2017" name="Nat. Plants">
        <title>The Aegilops tauschii genome reveals multiple impacts of transposons.</title>
        <authorList>
            <person name="Zhao G."/>
            <person name="Zou C."/>
            <person name="Li K."/>
            <person name="Wang K."/>
            <person name="Li T."/>
            <person name="Gao L."/>
            <person name="Zhang X."/>
            <person name="Wang H."/>
            <person name="Yang Z."/>
            <person name="Liu X."/>
            <person name="Jiang W."/>
            <person name="Mao L."/>
            <person name="Kong X."/>
            <person name="Jiao Y."/>
            <person name="Jia J."/>
        </authorList>
    </citation>
    <scope>NUCLEOTIDE SEQUENCE [LARGE SCALE GENOMIC DNA]</scope>
    <source>
        <strain evidence="2">cv. AL8/78</strain>
    </source>
</reference>
<dbReference type="EnsemblPlants" id="AET1Gv20344700.5">
    <property type="protein sequence ID" value="AET1Gv20344700.5"/>
    <property type="gene ID" value="AET1Gv20344700"/>
</dbReference>
<dbReference type="AlphaFoldDB" id="A0A452Y9L0"/>
<reference evidence="1" key="5">
    <citation type="journal article" date="2021" name="G3 (Bethesda)">
        <title>Aegilops tauschii genome assembly Aet v5.0 features greater sequence contiguity and improved annotation.</title>
        <authorList>
            <person name="Wang L."/>
            <person name="Zhu T."/>
            <person name="Rodriguez J.C."/>
            <person name="Deal K.R."/>
            <person name="Dubcovsky J."/>
            <person name="McGuire P.E."/>
            <person name="Lux T."/>
            <person name="Spannagl M."/>
            <person name="Mayer K.F.X."/>
            <person name="Baldrich P."/>
            <person name="Meyers B.C."/>
            <person name="Huo N."/>
            <person name="Gu Y.Q."/>
            <person name="Zhou H."/>
            <person name="Devos K.M."/>
            <person name="Bennetzen J.L."/>
            <person name="Unver T."/>
            <person name="Budak H."/>
            <person name="Gulick P.J."/>
            <person name="Galiba G."/>
            <person name="Kalapos B."/>
            <person name="Nelson D.R."/>
            <person name="Li P."/>
            <person name="You F.M."/>
            <person name="Luo M.C."/>
            <person name="Dvorak J."/>
        </authorList>
    </citation>
    <scope>NUCLEOTIDE SEQUENCE [LARGE SCALE GENOMIC DNA]</scope>
    <source>
        <strain evidence="1">cv. AL8/78</strain>
    </source>
</reference>
<reference evidence="2" key="1">
    <citation type="journal article" date="2014" name="Science">
        <title>Ancient hybridizations among the ancestral genomes of bread wheat.</title>
        <authorList>
            <consortium name="International Wheat Genome Sequencing Consortium,"/>
            <person name="Marcussen T."/>
            <person name="Sandve S.R."/>
            <person name="Heier L."/>
            <person name="Spannagl M."/>
            <person name="Pfeifer M."/>
            <person name="Jakobsen K.S."/>
            <person name="Wulff B.B."/>
            <person name="Steuernagel B."/>
            <person name="Mayer K.F."/>
            <person name="Olsen O.A."/>
        </authorList>
    </citation>
    <scope>NUCLEOTIDE SEQUENCE [LARGE SCALE GENOMIC DNA]</scope>
    <source>
        <strain evidence="2">cv. AL8/78</strain>
    </source>
</reference>
<evidence type="ECO:0000313" key="1">
    <source>
        <dbReference type="EnsemblPlants" id="AET1Gv20344700.5"/>
    </source>
</evidence>